<dbReference type="Proteomes" id="UP000009138">
    <property type="component" value="Unassembled WGS sequence"/>
</dbReference>
<dbReference type="PROSITE" id="PS50013">
    <property type="entry name" value="CHROMO_2"/>
    <property type="match status" value="1"/>
</dbReference>
<evidence type="ECO:0000259" key="1">
    <source>
        <dbReference type="PROSITE" id="PS50013"/>
    </source>
</evidence>
<dbReference type="OrthoDB" id="10267344at2759"/>
<evidence type="ECO:0000313" key="4">
    <source>
        <dbReference type="Proteomes" id="UP000009138"/>
    </source>
</evidence>
<dbReference type="InterPro" id="IPR000953">
    <property type="entry name" value="Chromo/chromo_shadow_dom"/>
</dbReference>
<dbReference type="InterPro" id="IPR016197">
    <property type="entry name" value="Chromo-like_dom_sf"/>
</dbReference>
<dbReference type="InterPro" id="IPR001584">
    <property type="entry name" value="Integrase_cat-core"/>
</dbReference>
<dbReference type="VEuPathDB" id="FungiDB:RO3G_11944"/>
<dbReference type="InterPro" id="IPR050951">
    <property type="entry name" value="Retrovirus_Pol_polyprotein"/>
</dbReference>
<dbReference type="PANTHER" id="PTHR37984">
    <property type="entry name" value="PROTEIN CBG26694"/>
    <property type="match status" value="1"/>
</dbReference>
<accession>I1CFK3</accession>
<sequence length="214" mass="24396">MPDKSSHTIALALRNILSLFGRPKIIQSDNGTEYVNDIIRKYTEVSGIDHRLITAYHPRSNGIAERWVGKTKNIIYKRLQGKNDDWDLYLDTIREKIKTSQTAAENKFNKSHRIIKEIPSGSQVMIKNINRTAKTDPLYIGNYTIVRKNQGGSYILVDGTGALLPRNIPPSHIKVISEEQSEVYDVEAVIDHKGTPSNWLYLVRWKGYDAKDDT</sequence>
<feature type="domain" description="Chromo" evidence="1">
    <location>
        <begin position="184"/>
        <end position="214"/>
    </location>
</feature>
<dbReference type="Gene3D" id="2.40.50.40">
    <property type="match status" value="1"/>
</dbReference>
<dbReference type="SUPFAM" id="SSF54160">
    <property type="entry name" value="Chromo domain-like"/>
    <property type="match status" value="1"/>
</dbReference>
<name>I1CFK3_RHIO9</name>
<evidence type="ECO:0000259" key="2">
    <source>
        <dbReference type="PROSITE" id="PS50994"/>
    </source>
</evidence>
<keyword evidence="4" id="KW-1185">Reference proteome</keyword>
<proteinExistence type="predicted"/>
<dbReference type="PANTHER" id="PTHR37984:SF12">
    <property type="entry name" value="RIBONUCLEASE H"/>
    <property type="match status" value="1"/>
</dbReference>
<reference evidence="3 4" key="1">
    <citation type="journal article" date="2009" name="PLoS Genet.">
        <title>Genomic analysis of the basal lineage fungus Rhizopus oryzae reveals a whole-genome duplication.</title>
        <authorList>
            <person name="Ma L.-J."/>
            <person name="Ibrahim A.S."/>
            <person name="Skory C."/>
            <person name="Grabherr M.G."/>
            <person name="Burger G."/>
            <person name="Butler M."/>
            <person name="Elias M."/>
            <person name="Idnurm A."/>
            <person name="Lang B.F."/>
            <person name="Sone T."/>
            <person name="Abe A."/>
            <person name="Calvo S.E."/>
            <person name="Corrochano L.M."/>
            <person name="Engels R."/>
            <person name="Fu J."/>
            <person name="Hansberg W."/>
            <person name="Kim J.-M."/>
            <person name="Kodira C.D."/>
            <person name="Koehrsen M.J."/>
            <person name="Liu B."/>
            <person name="Miranda-Saavedra D."/>
            <person name="O'Leary S."/>
            <person name="Ortiz-Castellanos L."/>
            <person name="Poulter R."/>
            <person name="Rodriguez-Romero J."/>
            <person name="Ruiz-Herrera J."/>
            <person name="Shen Y.-Q."/>
            <person name="Zeng Q."/>
            <person name="Galagan J."/>
            <person name="Birren B.W."/>
            <person name="Cuomo C.A."/>
            <person name="Wickes B.L."/>
        </authorList>
    </citation>
    <scope>NUCLEOTIDE SEQUENCE [LARGE SCALE GENOMIC DNA]</scope>
    <source>
        <strain evidence="4">RA 99-880 / ATCC MYA-4621 / FGSC 9543 / NRRL 43880</strain>
    </source>
</reference>
<dbReference type="GeneID" id="93618909"/>
<dbReference type="GO" id="GO:0015074">
    <property type="term" value="P:DNA integration"/>
    <property type="evidence" value="ECO:0007669"/>
    <property type="project" value="InterPro"/>
</dbReference>
<dbReference type="STRING" id="246409.I1CFK3"/>
<dbReference type="InterPro" id="IPR036397">
    <property type="entry name" value="RNaseH_sf"/>
</dbReference>
<dbReference type="PROSITE" id="PS50994">
    <property type="entry name" value="INTEGRASE"/>
    <property type="match status" value="1"/>
</dbReference>
<dbReference type="GO" id="GO:0003676">
    <property type="term" value="F:nucleic acid binding"/>
    <property type="evidence" value="ECO:0007669"/>
    <property type="project" value="InterPro"/>
</dbReference>
<dbReference type="AlphaFoldDB" id="I1CFK3"/>
<dbReference type="OMA" id="TEYRIRW"/>
<dbReference type="InParanoid" id="I1CFK3"/>
<dbReference type="GO" id="GO:0005634">
    <property type="term" value="C:nucleus"/>
    <property type="evidence" value="ECO:0007669"/>
    <property type="project" value="UniProtKB-ARBA"/>
</dbReference>
<dbReference type="RefSeq" id="XP_067522629.1">
    <property type="nucleotide sequence ID" value="XM_067666528.1"/>
</dbReference>
<dbReference type="EMBL" id="CH476740">
    <property type="protein sequence ID" value="EIE87233.1"/>
    <property type="molecule type" value="Genomic_DNA"/>
</dbReference>
<dbReference type="Gene3D" id="3.30.420.10">
    <property type="entry name" value="Ribonuclease H-like superfamily/Ribonuclease H"/>
    <property type="match status" value="1"/>
</dbReference>
<organism evidence="3 4">
    <name type="scientific">Rhizopus delemar (strain RA 99-880 / ATCC MYA-4621 / FGSC 9543 / NRRL 43880)</name>
    <name type="common">Mucormycosis agent</name>
    <name type="synonym">Rhizopus arrhizus var. delemar</name>
    <dbReference type="NCBI Taxonomy" id="246409"/>
    <lineage>
        <taxon>Eukaryota</taxon>
        <taxon>Fungi</taxon>
        <taxon>Fungi incertae sedis</taxon>
        <taxon>Mucoromycota</taxon>
        <taxon>Mucoromycotina</taxon>
        <taxon>Mucoromycetes</taxon>
        <taxon>Mucorales</taxon>
        <taxon>Mucorineae</taxon>
        <taxon>Rhizopodaceae</taxon>
        <taxon>Rhizopus</taxon>
    </lineage>
</organism>
<evidence type="ECO:0008006" key="5">
    <source>
        <dbReference type="Google" id="ProtNLM"/>
    </source>
</evidence>
<dbReference type="CDD" id="cd00024">
    <property type="entry name" value="CD_CSD"/>
    <property type="match status" value="1"/>
</dbReference>
<protein>
    <recommendedName>
        <fullName evidence="5">Integrase catalytic domain-containing protein</fullName>
    </recommendedName>
</protein>
<feature type="domain" description="Integrase catalytic" evidence="2">
    <location>
        <begin position="1"/>
        <end position="127"/>
    </location>
</feature>
<dbReference type="SUPFAM" id="SSF53098">
    <property type="entry name" value="Ribonuclease H-like"/>
    <property type="match status" value="1"/>
</dbReference>
<evidence type="ECO:0000313" key="3">
    <source>
        <dbReference type="EMBL" id="EIE87233.1"/>
    </source>
</evidence>
<gene>
    <name evidence="3" type="ORF">RO3G_11944</name>
</gene>
<dbReference type="InterPro" id="IPR012337">
    <property type="entry name" value="RNaseH-like_sf"/>
</dbReference>